<feature type="domain" description="Transposase InsH N-terminal" evidence="2">
    <location>
        <begin position="19"/>
        <end position="115"/>
    </location>
</feature>
<evidence type="ECO:0000259" key="3">
    <source>
        <dbReference type="Pfam" id="PF13751"/>
    </source>
</evidence>
<organism evidence="4 6">
    <name type="scientific">Natrinema hispanicum</name>
    <dbReference type="NCBI Taxonomy" id="392421"/>
    <lineage>
        <taxon>Archaea</taxon>
        <taxon>Methanobacteriati</taxon>
        <taxon>Methanobacteriota</taxon>
        <taxon>Stenosarchaea group</taxon>
        <taxon>Halobacteria</taxon>
        <taxon>Halobacteriales</taxon>
        <taxon>Natrialbaceae</taxon>
        <taxon>Natrinema</taxon>
    </lineage>
</organism>
<name>A0A1I0AF18_9EURY</name>
<evidence type="ECO:0000256" key="1">
    <source>
        <dbReference type="SAM" id="MobiDB-lite"/>
    </source>
</evidence>
<dbReference type="OrthoDB" id="275504at2157"/>
<feature type="compositionally biased region" description="Polar residues" evidence="1">
    <location>
        <begin position="265"/>
        <end position="281"/>
    </location>
</feature>
<reference evidence="4" key="1">
    <citation type="submission" date="2016-10" db="EMBL/GenBank/DDBJ databases">
        <authorList>
            <person name="de Groot N.N."/>
        </authorList>
    </citation>
    <scope>NUCLEOTIDE SEQUENCE [LARGE SCALE GENOMIC DNA]</scope>
    <source>
        <strain evidence="4">CDM_6</strain>
    </source>
</reference>
<evidence type="ECO:0000313" key="5">
    <source>
        <dbReference type="EMBL" id="SEU13435.1"/>
    </source>
</evidence>
<feature type="domain" description="Transposase DDE" evidence="3">
    <location>
        <begin position="382"/>
        <end position="446"/>
    </location>
</feature>
<dbReference type="PANTHER" id="PTHR33408:SF2">
    <property type="entry name" value="TRANSPOSASE DDE DOMAIN-CONTAINING PROTEIN"/>
    <property type="match status" value="1"/>
</dbReference>
<dbReference type="EMBL" id="FOIC01000059">
    <property type="protein sequence ID" value="SEU13435.1"/>
    <property type="molecule type" value="Genomic_DNA"/>
</dbReference>
<gene>
    <name evidence="4" type="ORF">SAMN04488694_102346</name>
    <name evidence="5" type="ORF">SAMN04488694_1591</name>
</gene>
<feature type="region of interest" description="Disordered" evidence="1">
    <location>
        <begin position="364"/>
        <end position="390"/>
    </location>
</feature>
<dbReference type="STRING" id="392421.SAMN04488694_102346"/>
<feature type="region of interest" description="Disordered" evidence="1">
    <location>
        <begin position="179"/>
        <end position="202"/>
    </location>
</feature>
<dbReference type="PANTHER" id="PTHR33408">
    <property type="entry name" value="TRANSPOSASE"/>
    <property type="match status" value="1"/>
</dbReference>
<evidence type="ECO:0000313" key="6">
    <source>
        <dbReference type="Proteomes" id="UP000199320"/>
    </source>
</evidence>
<proteinExistence type="predicted"/>
<feature type="compositionally biased region" description="Basic and acidic residues" evidence="1">
    <location>
        <begin position="365"/>
        <end position="389"/>
    </location>
</feature>
<evidence type="ECO:0000313" key="4">
    <source>
        <dbReference type="EMBL" id="SES92847.1"/>
    </source>
</evidence>
<dbReference type="RefSeq" id="WP_092930117.1">
    <property type="nucleotide sequence ID" value="NZ_FOIC01000002.1"/>
</dbReference>
<reference evidence="6" key="2">
    <citation type="submission" date="2016-10" db="EMBL/GenBank/DDBJ databases">
        <authorList>
            <person name="Varghese N."/>
            <person name="Submissions S."/>
        </authorList>
    </citation>
    <scope>NUCLEOTIDE SEQUENCE [LARGE SCALE GENOMIC DNA]</scope>
    <source>
        <strain evidence="6">CDM_6</strain>
    </source>
</reference>
<protein>
    <submittedName>
        <fullName evidence="4">Transposase</fullName>
    </submittedName>
</protein>
<feature type="region of interest" description="Disordered" evidence="1">
    <location>
        <begin position="215"/>
        <end position="281"/>
    </location>
</feature>
<sequence length="463" mass="53668">MTSNFIQYDQDQQHLLPKNLAEWVKEDSLERYVSDVIDHLDNEGRLDPFYPEEREDGRGRPSFHPVMMLKVLVFGYCIGIRSSRKLDRLLERDIAFRYLAANQQPDFRTISLFRKNHREKFEHLFVEILRLCREAGMAEMGEVALDGRRVQGDAALDQNRTREQITEEIQDILDEAAEIDEAEDDEYGPEHRGDELPEELREQEDRLDRLREAKDRLDAKEQQRKAEQAAKIRQREREEEEMGRKKRGRKPTPPEEVELPEDTKANTTDPASQTLKTSNGWKQGYNGQAIVDCDTQVIVAQDITTDANDVQQLKPMLETCEEVNGKRPEKALADAGYWSNANAQLADEQTELFIATTKDWKRRKELREADPPRGRIPDSYGPKERMERKLRTKRGRRIYRKRSQTVEAVFGQHVTRGCDRFLLRGTKGANAEWSLFAATHNLLKLWRSGRGPDSHAVADAIAR</sequence>
<evidence type="ECO:0000259" key="2">
    <source>
        <dbReference type="Pfam" id="PF05598"/>
    </source>
</evidence>
<dbReference type="Pfam" id="PF05598">
    <property type="entry name" value="DUF772"/>
    <property type="match status" value="1"/>
</dbReference>
<dbReference type="InterPro" id="IPR025668">
    <property type="entry name" value="Tnp_DDE_dom"/>
</dbReference>
<dbReference type="EMBL" id="FOIC01000002">
    <property type="protein sequence ID" value="SES92847.1"/>
    <property type="molecule type" value="Genomic_DNA"/>
</dbReference>
<accession>A0A1I0AF18</accession>
<dbReference type="Proteomes" id="UP000199320">
    <property type="component" value="Unassembled WGS sequence"/>
</dbReference>
<dbReference type="AlphaFoldDB" id="A0A1I0AF18"/>
<feature type="compositionally biased region" description="Basic and acidic residues" evidence="1">
    <location>
        <begin position="188"/>
        <end position="202"/>
    </location>
</feature>
<dbReference type="Pfam" id="PF13751">
    <property type="entry name" value="DDE_Tnp_1_6"/>
    <property type="match status" value="1"/>
</dbReference>
<keyword evidence="6" id="KW-1185">Reference proteome</keyword>
<feature type="compositionally biased region" description="Basic and acidic residues" evidence="1">
    <location>
        <begin position="215"/>
        <end position="237"/>
    </location>
</feature>
<dbReference type="InterPro" id="IPR008490">
    <property type="entry name" value="Transposase_InsH_N"/>
</dbReference>